<reference evidence="1" key="1">
    <citation type="submission" date="2022-02" db="EMBL/GenBank/DDBJ databases">
        <title>Polaribacter sp. MSW13, isolated from seawater.</title>
        <authorList>
            <person name="Kristyanto S."/>
            <person name="Jung J."/>
            <person name="Jeon C.O."/>
        </authorList>
    </citation>
    <scope>NUCLEOTIDE SEQUENCE</scope>
    <source>
        <strain evidence="1">MSW13</strain>
    </source>
</reference>
<proteinExistence type="predicted"/>
<keyword evidence="2" id="KW-1185">Reference proteome</keyword>
<evidence type="ECO:0000313" key="1">
    <source>
        <dbReference type="EMBL" id="MCI2228449.1"/>
    </source>
</evidence>
<dbReference type="AlphaFoldDB" id="A0A9X2AM12"/>
<organism evidence="1 2">
    <name type="scientific">Polaribacter marinus</name>
    <dbReference type="NCBI Taxonomy" id="2916838"/>
    <lineage>
        <taxon>Bacteria</taxon>
        <taxon>Pseudomonadati</taxon>
        <taxon>Bacteroidota</taxon>
        <taxon>Flavobacteriia</taxon>
        <taxon>Flavobacteriales</taxon>
        <taxon>Flavobacteriaceae</taxon>
    </lineage>
</organism>
<dbReference type="Proteomes" id="UP001139369">
    <property type="component" value="Unassembled WGS sequence"/>
</dbReference>
<dbReference type="RefSeq" id="WP_242177561.1">
    <property type="nucleotide sequence ID" value="NZ_JAKQYM010000002.1"/>
</dbReference>
<name>A0A9X2AM12_9FLAO</name>
<comment type="caution">
    <text evidence="1">The sequence shown here is derived from an EMBL/GenBank/DDBJ whole genome shotgun (WGS) entry which is preliminary data.</text>
</comment>
<accession>A0A9X2AM12</accession>
<dbReference type="EMBL" id="JAKQYM010000002">
    <property type="protein sequence ID" value="MCI2228449.1"/>
    <property type="molecule type" value="Genomic_DNA"/>
</dbReference>
<evidence type="ECO:0000313" key="2">
    <source>
        <dbReference type="Proteomes" id="UP001139369"/>
    </source>
</evidence>
<gene>
    <name evidence="1" type="ORF">MC378_04660</name>
</gene>
<sequence>MNKKISIEIKNNNDINNTEYPFIKMKDSELYFIEELNMGRIELKPEIPRIGFFVTKDEKDELLNYQLITGDLLTITIRKKFVDTIYKFKQFLKRL</sequence>
<protein>
    <submittedName>
        <fullName evidence="1">Uncharacterized protein</fullName>
    </submittedName>
</protein>